<name>A0AAW5JQ15_9FIRM</name>
<organism evidence="3 4">
    <name type="scientific">Intestinimonas massiliensis</name>
    <name type="common">ex Afouda et al. 2020</name>
    <dbReference type="NCBI Taxonomy" id="1673721"/>
    <lineage>
        <taxon>Bacteria</taxon>
        <taxon>Bacillati</taxon>
        <taxon>Bacillota</taxon>
        <taxon>Clostridia</taxon>
        <taxon>Eubacteriales</taxon>
        <taxon>Intestinimonas</taxon>
    </lineage>
</organism>
<evidence type="ECO:0000313" key="3">
    <source>
        <dbReference type="EMBL" id="MCQ4769753.1"/>
    </source>
</evidence>
<dbReference type="PROSITE" id="PS50943">
    <property type="entry name" value="HTH_CROC1"/>
    <property type="match status" value="1"/>
</dbReference>
<dbReference type="SUPFAM" id="SSF47413">
    <property type="entry name" value="lambda repressor-like DNA-binding domains"/>
    <property type="match status" value="1"/>
</dbReference>
<dbReference type="GO" id="GO:0003677">
    <property type="term" value="F:DNA binding"/>
    <property type="evidence" value="ECO:0007669"/>
    <property type="project" value="UniProtKB-KW"/>
</dbReference>
<evidence type="ECO:0000256" key="1">
    <source>
        <dbReference type="ARBA" id="ARBA00023125"/>
    </source>
</evidence>
<comment type="caution">
    <text evidence="3">The sequence shown here is derived from an EMBL/GenBank/DDBJ whole genome shotgun (WGS) entry which is preliminary data.</text>
</comment>
<feature type="domain" description="HTH cro/C1-type" evidence="2">
    <location>
        <begin position="7"/>
        <end position="61"/>
    </location>
</feature>
<dbReference type="Pfam" id="PF01381">
    <property type="entry name" value="HTH_3"/>
    <property type="match status" value="1"/>
</dbReference>
<dbReference type="SMART" id="SM00530">
    <property type="entry name" value="HTH_XRE"/>
    <property type="match status" value="1"/>
</dbReference>
<dbReference type="InterPro" id="IPR010982">
    <property type="entry name" value="Lambda_DNA-bd_dom_sf"/>
</dbReference>
<dbReference type="CDD" id="cd00093">
    <property type="entry name" value="HTH_XRE"/>
    <property type="match status" value="1"/>
</dbReference>
<dbReference type="Proteomes" id="UP001204562">
    <property type="component" value="Unassembled WGS sequence"/>
</dbReference>
<proteinExistence type="predicted"/>
<dbReference type="PANTHER" id="PTHR46558">
    <property type="entry name" value="TRACRIPTIONAL REGULATORY PROTEIN-RELATED-RELATED"/>
    <property type="match status" value="1"/>
</dbReference>
<evidence type="ECO:0000313" key="4">
    <source>
        <dbReference type="Proteomes" id="UP001204562"/>
    </source>
</evidence>
<dbReference type="EMBL" id="JANFYS010000007">
    <property type="protein sequence ID" value="MCQ4769753.1"/>
    <property type="molecule type" value="Genomic_DNA"/>
</dbReference>
<dbReference type="RefSeq" id="WP_256303448.1">
    <property type="nucleotide sequence ID" value="NZ_JANFYS010000007.1"/>
</dbReference>
<keyword evidence="1" id="KW-0238">DNA-binding</keyword>
<reference evidence="3" key="1">
    <citation type="submission" date="2022-06" db="EMBL/GenBank/DDBJ databases">
        <title>Isolation of gut microbiota from human fecal samples.</title>
        <authorList>
            <person name="Pamer E.G."/>
            <person name="Barat B."/>
            <person name="Waligurski E."/>
            <person name="Medina S."/>
            <person name="Paddock L."/>
            <person name="Mostad J."/>
        </authorList>
    </citation>
    <scope>NUCLEOTIDE SEQUENCE</scope>
    <source>
        <strain evidence="3">DFI.9.91</strain>
    </source>
</reference>
<protein>
    <submittedName>
        <fullName evidence="3">Helix-turn-helix domain-containing protein</fullName>
    </submittedName>
</protein>
<dbReference type="Gene3D" id="1.10.260.40">
    <property type="entry name" value="lambda repressor-like DNA-binding domains"/>
    <property type="match status" value="1"/>
</dbReference>
<dbReference type="AlphaFoldDB" id="A0AAW5JQ15"/>
<sequence>MKFEERLKALRKQVGETQPELAKAIGISIKQVVRFEHGEQKPGFDNLWALADHFKVTVDFLMGRTDDR</sequence>
<evidence type="ECO:0000259" key="2">
    <source>
        <dbReference type="PROSITE" id="PS50943"/>
    </source>
</evidence>
<dbReference type="PANTHER" id="PTHR46558:SF11">
    <property type="entry name" value="HTH-TYPE TRANSCRIPTIONAL REGULATOR XRE"/>
    <property type="match status" value="1"/>
</dbReference>
<dbReference type="InterPro" id="IPR001387">
    <property type="entry name" value="Cro/C1-type_HTH"/>
</dbReference>
<gene>
    <name evidence="3" type="ORF">NE579_04615</name>
</gene>
<accession>A0AAW5JQ15</accession>